<comment type="similarity">
    <text evidence="2">Belongs to the G-protein coupled receptor 1 family.</text>
</comment>
<evidence type="ECO:0000256" key="2">
    <source>
        <dbReference type="ARBA" id="ARBA00010663"/>
    </source>
</evidence>
<feature type="transmembrane region" description="Helical" evidence="6">
    <location>
        <begin position="165"/>
        <end position="184"/>
    </location>
</feature>
<protein>
    <submittedName>
        <fullName evidence="8">G-protein coupled receptor 139</fullName>
    </submittedName>
</protein>
<sequence>MKFEVVEQQKMDRAFLHYEPNFESHWLIMKPIYRNFSEDMRTLCKRDHNFDIHFSSLKSSRNATDSKLSNSSLWVGQPTMISIIIYSIVTPIISTLGIIGNILILVVILKRCLKTSTYTYLAVLAGADLVTCTLLLFSGLARGIFWCKPGWLEFDAFVHLPLGSISSNITVWATVCVTIDRLTMVCSQPSCKTPKFCSNHIARRMMIVSTFCTIIINVPYCFMYKYNERGDLMTTQFFHSLYKLLNWIQLIIFGLLPAIFLFIANSIMCFNMMKMLNQRKELLKRCNTRECNQLKDQTRLTVMLVGIAFVFVVGEVPTHLASRRSAISLLYDGDLTIVHEVFLERFRIYTTLLSAISSSFNFVLYSLLSPHFLSHLKQVLYRKSMTRESNTMKINAIVSGSQLMNVSYCNLFS</sequence>
<feature type="transmembrane region" description="Helical" evidence="6">
    <location>
        <begin position="205"/>
        <end position="227"/>
    </location>
</feature>
<accession>A0ABD2BMV5</accession>
<evidence type="ECO:0000313" key="9">
    <source>
        <dbReference type="Proteomes" id="UP001607302"/>
    </source>
</evidence>
<feature type="transmembrane region" description="Helical" evidence="6">
    <location>
        <begin position="121"/>
        <end position="145"/>
    </location>
</feature>
<gene>
    <name evidence="8" type="ORF">V1478_003788</name>
</gene>
<comment type="subcellular location">
    <subcellularLocation>
        <location evidence="1">Membrane</location>
    </subcellularLocation>
</comment>
<keyword evidence="3 6" id="KW-0812">Transmembrane</keyword>
<feature type="transmembrane region" description="Helical" evidence="6">
    <location>
        <begin position="300"/>
        <end position="320"/>
    </location>
</feature>
<dbReference type="Proteomes" id="UP001607302">
    <property type="component" value="Unassembled WGS sequence"/>
</dbReference>
<evidence type="ECO:0000256" key="1">
    <source>
        <dbReference type="ARBA" id="ARBA00004370"/>
    </source>
</evidence>
<evidence type="ECO:0000256" key="3">
    <source>
        <dbReference type="ARBA" id="ARBA00022692"/>
    </source>
</evidence>
<feature type="transmembrane region" description="Helical" evidence="6">
    <location>
        <begin position="348"/>
        <end position="368"/>
    </location>
</feature>
<keyword evidence="5 6" id="KW-0472">Membrane</keyword>
<organism evidence="8 9">
    <name type="scientific">Vespula squamosa</name>
    <name type="common">Southern yellow jacket</name>
    <name type="synonym">Wasp</name>
    <dbReference type="NCBI Taxonomy" id="30214"/>
    <lineage>
        <taxon>Eukaryota</taxon>
        <taxon>Metazoa</taxon>
        <taxon>Ecdysozoa</taxon>
        <taxon>Arthropoda</taxon>
        <taxon>Hexapoda</taxon>
        <taxon>Insecta</taxon>
        <taxon>Pterygota</taxon>
        <taxon>Neoptera</taxon>
        <taxon>Endopterygota</taxon>
        <taxon>Hymenoptera</taxon>
        <taxon>Apocrita</taxon>
        <taxon>Aculeata</taxon>
        <taxon>Vespoidea</taxon>
        <taxon>Vespidae</taxon>
        <taxon>Vespinae</taxon>
        <taxon>Vespula</taxon>
    </lineage>
</organism>
<evidence type="ECO:0000259" key="7">
    <source>
        <dbReference type="PROSITE" id="PS50262"/>
    </source>
</evidence>
<dbReference type="SUPFAM" id="SSF81321">
    <property type="entry name" value="Family A G protein-coupled receptor-like"/>
    <property type="match status" value="1"/>
</dbReference>
<dbReference type="EMBL" id="JAUDFV010000074">
    <property type="protein sequence ID" value="KAL2734090.1"/>
    <property type="molecule type" value="Genomic_DNA"/>
</dbReference>
<keyword evidence="8" id="KW-0675">Receptor</keyword>
<feature type="domain" description="G-protein coupled receptors family 1 profile" evidence="7">
    <location>
        <begin position="100"/>
        <end position="365"/>
    </location>
</feature>
<dbReference type="InterPro" id="IPR017452">
    <property type="entry name" value="GPCR_Rhodpsn_7TM"/>
</dbReference>
<dbReference type="CDD" id="cd14978">
    <property type="entry name" value="7tmA_FMRFamide_R-like"/>
    <property type="match status" value="1"/>
</dbReference>
<keyword evidence="9" id="KW-1185">Reference proteome</keyword>
<comment type="caution">
    <text evidence="8">The sequence shown here is derived from an EMBL/GenBank/DDBJ whole genome shotgun (WGS) entry which is preliminary data.</text>
</comment>
<evidence type="ECO:0000256" key="4">
    <source>
        <dbReference type="ARBA" id="ARBA00022989"/>
    </source>
</evidence>
<dbReference type="PANTHER" id="PTHR46641:SF25">
    <property type="entry name" value="CNMAMIDE RECEPTOR-RELATED"/>
    <property type="match status" value="1"/>
</dbReference>
<dbReference type="PRINTS" id="PR00237">
    <property type="entry name" value="GPCRRHODOPSN"/>
</dbReference>
<feature type="transmembrane region" description="Helical" evidence="6">
    <location>
        <begin position="247"/>
        <end position="270"/>
    </location>
</feature>
<keyword evidence="4 6" id="KW-1133">Transmembrane helix</keyword>
<dbReference type="PROSITE" id="PS50262">
    <property type="entry name" value="G_PROTEIN_RECEP_F1_2"/>
    <property type="match status" value="1"/>
</dbReference>
<dbReference type="InterPro" id="IPR052954">
    <property type="entry name" value="GPCR-Ligand_Int"/>
</dbReference>
<name>A0ABD2BMV5_VESSQ</name>
<dbReference type="InterPro" id="IPR000276">
    <property type="entry name" value="GPCR_Rhodpsn"/>
</dbReference>
<dbReference type="Pfam" id="PF00001">
    <property type="entry name" value="7tm_1"/>
    <property type="match status" value="1"/>
</dbReference>
<evidence type="ECO:0000256" key="6">
    <source>
        <dbReference type="SAM" id="Phobius"/>
    </source>
</evidence>
<dbReference type="AlphaFoldDB" id="A0ABD2BMV5"/>
<evidence type="ECO:0000256" key="5">
    <source>
        <dbReference type="ARBA" id="ARBA00023136"/>
    </source>
</evidence>
<proteinExistence type="inferred from homology"/>
<dbReference type="GO" id="GO:0016020">
    <property type="term" value="C:membrane"/>
    <property type="evidence" value="ECO:0007669"/>
    <property type="project" value="UniProtKB-SubCell"/>
</dbReference>
<feature type="transmembrane region" description="Helical" evidence="6">
    <location>
        <begin position="83"/>
        <end position="109"/>
    </location>
</feature>
<dbReference type="PANTHER" id="PTHR46641">
    <property type="entry name" value="FMRFAMIDE RECEPTOR-RELATED"/>
    <property type="match status" value="1"/>
</dbReference>
<dbReference type="Gene3D" id="1.20.1070.10">
    <property type="entry name" value="Rhodopsin 7-helix transmembrane proteins"/>
    <property type="match status" value="1"/>
</dbReference>
<reference evidence="8 9" key="1">
    <citation type="journal article" date="2024" name="Ann. Entomol. Soc. Am.">
        <title>Genomic analyses of the southern and eastern yellowjacket wasps (Hymenoptera: Vespidae) reveal evolutionary signatures of social life.</title>
        <authorList>
            <person name="Catto M.A."/>
            <person name="Caine P.B."/>
            <person name="Orr S.E."/>
            <person name="Hunt B.G."/>
            <person name="Goodisman M.A.D."/>
        </authorList>
    </citation>
    <scope>NUCLEOTIDE SEQUENCE [LARGE SCALE GENOMIC DNA]</scope>
    <source>
        <strain evidence="8">233</strain>
        <tissue evidence="8">Head and thorax</tissue>
    </source>
</reference>
<evidence type="ECO:0000313" key="8">
    <source>
        <dbReference type="EMBL" id="KAL2734090.1"/>
    </source>
</evidence>